<name>G0WAN4_NAUDC</name>
<evidence type="ECO:0000256" key="2">
    <source>
        <dbReference type="ARBA" id="ARBA00022448"/>
    </source>
</evidence>
<reference evidence="4 5" key="1">
    <citation type="journal article" date="2011" name="Proc. Natl. Acad. Sci. U.S.A.">
        <title>Evolutionary erosion of yeast sex chromosomes by mating-type switching accidents.</title>
        <authorList>
            <person name="Gordon J.L."/>
            <person name="Armisen D."/>
            <person name="Proux-Wera E."/>
            <person name="Oheigeartaigh S.S."/>
            <person name="Byrne K.P."/>
            <person name="Wolfe K.H."/>
        </authorList>
    </citation>
    <scope>NUCLEOTIDE SEQUENCE [LARGE SCALE GENOMIC DNA]</scope>
    <source>
        <strain evidence="5">ATCC 10597 / BCRC 20456 / CBS 421 / NBRC 0211 / NRRL Y-12639</strain>
    </source>
</reference>
<dbReference type="PANTHER" id="PTHR21292:SF1">
    <property type="entry name" value="EXOCYST COMPLEX COMPONENT 3"/>
    <property type="match status" value="1"/>
</dbReference>
<dbReference type="InterPro" id="IPR010326">
    <property type="entry name" value="EXOC3/Sec6"/>
</dbReference>
<evidence type="ECO:0000313" key="4">
    <source>
        <dbReference type="EMBL" id="CCD25307.1"/>
    </source>
</evidence>
<dbReference type="RefSeq" id="XP_003670550.1">
    <property type="nucleotide sequence ID" value="XM_003670502.1"/>
</dbReference>
<organism evidence="4 5">
    <name type="scientific">Naumovozyma dairenensis (strain ATCC 10597 / BCRC 20456 / CBS 421 / NBRC 0211 / NRRL Y-12639)</name>
    <name type="common">Saccharomyces dairenensis</name>
    <dbReference type="NCBI Taxonomy" id="1071378"/>
    <lineage>
        <taxon>Eukaryota</taxon>
        <taxon>Fungi</taxon>
        <taxon>Dikarya</taxon>
        <taxon>Ascomycota</taxon>
        <taxon>Saccharomycotina</taxon>
        <taxon>Saccharomycetes</taxon>
        <taxon>Saccharomycetales</taxon>
        <taxon>Saccharomycetaceae</taxon>
        <taxon>Naumovozyma</taxon>
    </lineage>
</organism>
<dbReference type="Proteomes" id="UP000000689">
    <property type="component" value="Chromosome 5"/>
</dbReference>
<dbReference type="OrthoDB" id="190098at2759"/>
<dbReference type="PANTHER" id="PTHR21292">
    <property type="entry name" value="EXOCYST COMPLEX COMPONENT SEC6-RELATED"/>
    <property type="match status" value="1"/>
</dbReference>
<gene>
    <name evidence="4" type="primary">NDAI0E04900</name>
    <name evidence="4" type="ordered locus">NDAI_0E04900</name>
</gene>
<evidence type="ECO:0000313" key="5">
    <source>
        <dbReference type="Proteomes" id="UP000000689"/>
    </source>
</evidence>
<dbReference type="HOGENOM" id="CLU_011776_2_0_1"/>
<dbReference type="OMA" id="MNIGPKT"/>
<dbReference type="GO" id="GO:0000145">
    <property type="term" value="C:exocyst"/>
    <property type="evidence" value="ECO:0007669"/>
    <property type="project" value="EnsemblFungi"/>
</dbReference>
<dbReference type="InterPro" id="IPR042532">
    <property type="entry name" value="EXOC3/Sec6_C"/>
</dbReference>
<dbReference type="GO" id="GO:0005934">
    <property type="term" value="C:cellular bud tip"/>
    <property type="evidence" value="ECO:0007669"/>
    <property type="project" value="EnsemblFungi"/>
</dbReference>
<comment type="similarity">
    <text evidence="1">Belongs to the SEC6 family.</text>
</comment>
<dbReference type="GeneID" id="11499056"/>
<dbReference type="GO" id="GO:0006887">
    <property type="term" value="P:exocytosis"/>
    <property type="evidence" value="ECO:0007669"/>
    <property type="project" value="UniProtKB-KW"/>
</dbReference>
<keyword evidence="2" id="KW-0813">Transport</keyword>
<dbReference type="GO" id="GO:0035544">
    <property type="term" value="P:negative regulation of SNARE complex assembly"/>
    <property type="evidence" value="ECO:0007669"/>
    <property type="project" value="EnsemblFungi"/>
</dbReference>
<dbReference type="GO" id="GO:0051601">
    <property type="term" value="P:exocyst localization"/>
    <property type="evidence" value="ECO:0007669"/>
    <property type="project" value="EnsemblFungi"/>
</dbReference>
<dbReference type="Gene3D" id="1.10.357.50">
    <property type="match status" value="1"/>
</dbReference>
<keyword evidence="3" id="KW-0268">Exocytosis</keyword>
<dbReference type="STRING" id="1071378.G0WAN4"/>
<dbReference type="GO" id="GO:0006893">
    <property type="term" value="P:Golgi to plasma membrane transport"/>
    <property type="evidence" value="ECO:0007669"/>
    <property type="project" value="EnsemblFungi"/>
</dbReference>
<dbReference type="EMBL" id="HE580271">
    <property type="protein sequence ID" value="CCD25307.1"/>
    <property type="molecule type" value="Genomic_DNA"/>
</dbReference>
<proteinExistence type="inferred from homology"/>
<dbReference type="eggNOG" id="KOG2286">
    <property type="taxonomic scope" value="Eukaryota"/>
</dbReference>
<dbReference type="GO" id="GO:0005935">
    <property type="term" value="C:cellular bud neck"/>
    <property type="evidence" value="ECO:0007669"/>
    <property type="project" value="EnsemblFungi"/>
</dbReference>
<dbReference type="Gene3D" id="1.10.357.70">
    <property type="entry name" value="Exocyst complex component Sec6, C-terminal domain"/>
    <property type="match status" value="1"/>
</dbReference>
<dbReference type="GO" id="GO:0000149">
    <property type="term" value="F:SNARE binding"/>
    <property type="evidence" value="ECO:0007669"/>
    <property type="project" value="EnsemblFungi"/>
</dbReference>
<dbReference type="AlphaFoldDB" id="G0WAN4"/>
<dbReference type="KEGG" id="ndi:NDAI_0E04900"/>
<evidence type="ECO:0000256" key="1">
    <source>
        <dbReference type="ARBA" id="ARBA00009447"/>
    </source>
</evidence>
<accession>G0WAN4</accession>
<sequence length="801" mass="93211">MSSIPKISDLIKTDLSLERIRDIKEQFLKQKSTIEYQLNKESEKYYGNVQESLNLLNTSQKSVNAIKERLNDVDKLSKESKSSIDRYDVIFDATKLYDTINTTSAIYDKIMNFTNLVDKMDQMLEQELSMDAIESGCPYLLDIHYSLTIARDFQDRMNVMAQVSTDDVQRIVQKVFNKVSGLVTKFDQLLESLIYDLVEIVRSGQISLAIRLFKIIDLEEREDLRITAIRNIIKKKEIQAEKSSIRKLPNNKNAARLLEDEHSIVEYPTPNGLYNEILSGTIASRTLPRGYRNFFFNKLQQSIADMFIEVRKEYKDEKTFEVLNNLDWVFNELLMFKEHISLYCSKHWNIFDKAYEYYYNEMHILVNELVESEPETIIILDILDFDKSFQQTLIKDFGFKKKDIKSIIGPEQKEKLFKDYLNLIVEKMTEWISNLEKAEFVVFLERATPPHIDPEGLLFLDGTKTCFQMFTQQVEVASGSGQAKILVGVIEKFTNLLLIRQKHWIANINSEVKRLLRYNELYDIDPQNIPEEDQCPGGLLEYLIAVSNDQMRAADYTMALSTKYGNLVSKVYEKEISIHMNRSLDGFAEVVKCTSNGLLSIIFDDLKGPYHEIFSKSWYTGSQVQQISDTLNEYLVDIKAQMSPVVFSVFIGNIIDESFLQFINALNEHHSFKSKNNKFLGCMKRDFEIFFELFAKFVPEENKQEIIDVRFKVMEYFIDLSCGPLDEIMDTWANLLVEYPETPIDFLTGILTCRKDVDSSDRKHMLKDGIININDPERVKRLNNKVTEISFISRFVFNSSK</sequence>
<keyword evidence="5" id="KW-1185">Reference proteome</keyword>
<evidence type="ECO:0000256" key="3">
    <source>
        <dbReference type="ARBA" id="ARBA00022483"/>
    </source>
</evidence>
<protein>
    <submittedName>
        <fullName evidence="4">Uncharacterized protein</fullName>
    </submittedName>
</protein>
<dbReference type="Pfam" id="PF06046">
    <property type="entry name" value="Sec6"/>
    <property type="match status" value="1"/>
</dbReference>
<dbReference type="FunFam" id="1.10.357.50:FF:000006">
    <property type="entry name" value="Exocyst complex component sec6"/>
    <property type="match status" value="1"/>
</dbReference>